<dbReference type="InterPro" id="IPR036265">
    <property type="entry name" value="HIT-like_sf"/>
</dbReference>
<evidence type="ECO:0000256" key="1">
    <source>
        <dbReference type="PROSITE-ProRule" id="PRU00464"/>
    </source>
</evidence>
<keyword evidence="4" id="KW-1185">Reference proteome</keyword>
<dbReference type="EMBL" id="JAKFGM010000001">
    <property type="protein sequence ID" value="MCF2514267.1"/>
    <property type="molecule type" value="Genomic_DNA"/>
</dbReference>
<protein>
    <submittedName>
        <fullName evidence="3">HIT family protein</fullName>
    </submittedName>
</protein>
<dbReference type="PROSITE" id="PS51084">
    <property type="entry name" value="HIT_2"/>
    <property type="match status" value="1"/>
</dbReference>
<evidence type="ECO:0000313" key="3">
    <source>
        <dbReference type="EMBL" id="MCF2514267.1"/>
    </source>
</evidence>
<comment type="caution">
    <text evidence="3">The sequence shown here is derived from an EMBL/GenBank/DDBJ whole genome shotgun (WGS) entry which is preliminary data.</text>
</comment>
<dbReference type="GO" id="GO:0003824">
    <property type="term" value="F:catalytic activity"/>
    <property type="evidence" value="ECO:0007669"/>
    <property type="project" value="InterPro"/>
</dbReference>
<accession>A0A9X1TXX5</accession>
<dbReference type="SUPFAM" id="SSF54197">
    <property type="entry name" value="HIT-like"/>
    <property type="match status" value="1"/>
</dbReference>
<dbReference type="Proteomes" id="UP001139410">
    <property type="component" value="Unassembled WGS sequence"/>
</dbReference>
<dbReference type="Gene3D" id="3.30.428.10">
    <property type="entry name" value="HIT-like"/>
    <property type="match status" value="1"/>
</dbReference>
<sequence>MVNDTIRKFGFPETLVRDYEYWVLLLRPAQVTLGSLVLATKDDATAFGNLPAGAHAELARISAEVEAALSAAVDYQRINYLMLMMVDPHVHFHIIPRYEGSRTFENLEIWDKGWPGPPDLKSAETMPEEVFHRLRQRIMQFWLLTY</sequence>
<name>A0A9X1TXX5_9SPHN</name>
<proteinExistence type="predicted"/>
<evidence type="ECO:0000259" key="2">
    <source>
        <dbReference type="PROSITE" id="PS51084"/>
    </source>
</evidence>
<reference evidence="3" key="1">
    <citation type="submission" date="2022-01" db="EMBL/GenBank/DDBJ databases">
        <authorList>
            <person name="Jo J.-H."/>
            <person name="Im W.-T."/>
        </authorList>
    </citation>
    <scope>NUCLEOTIDE SEQUENCE</scope>
    <source>
        <strain evidence="3">G124</strain>
    </source>
</reference>
<evidence type="ECO:0000313" key="4">
    <source>
        <dbReference type="Proteomes" id="UP001139410"/>
    </source>
</evidence>
<gene>
    <name evidence="3" type="ORF">LVY65_04190</name>
</gene>
<dbReference type="AlphaFoldDB" id="A0A9X1TXX5"/>
<dbReference type="RefSeq" id="WP_235066741.1">
    <property type="nucleotide sequence ID" value="NZ_JAKFGM010000001.1"/>
</dbReference>
<feature type="domain" description="HIT" evidence="2">
    <location>
        <begin position="2"/>
        <end position="104"/>
    </location>
</feature>
<organism evidence="3 4">
    <name type="scientific">Sphingomonas cremea</name>
    <dbReference type="NCBI Taxonomy" id="2904799"/>
    <lineage>
        <taxon>Bacteria</taxon>
        <taxon>Pseudomonadati</taxon>
        <taxon>Pseudomonadota</taxon>
        <taxon>Alphaproteobacteria</taxon>
        <taxon>Sphingomonadales</taxon>
        <taxon>Sphingomonadaceae</taxon>
        <taxon>Sphingomonas</taxon>
    </lineage>
</organism>
<dbReference type="InterPro" id="IPR011146">
    <property type="entry name" value="HIT-like"/>
</dbReference>
<feature type="short sequence motif" description="Histidine triad motif" evidence="1">
    <location>
        <begin position="89"/>
        <end position="93"/>
    </location>
</feature>